<evidence type="ECO:0000313" key="3">
    <source>
        <dbReference type="EMBL" id="TYH34721.1"/>
    </source>
</evidence>
<dbReference type="AlphaFoldDB" id="A0A5D2HWZ0"/>
<name>A0A5D2HWZ0_GOSTO</name>
<feature type="region of interest" description="Disordered" evidence="1">
    <location>
        <begin position="1"/>
        <end position="23"/>
    </location>
</feature>
<proteinExistence type="predicted"/>
<keyword evidence="4" id="KW-1185">Reference proteome</keyword>
<keyword evidence="2" id="KW-0472">Membrane</keyword>
<evidence type="ECO:0008006" key="5">
    <source>
        <dbReference type="Google" id="ProtNLM"/>
    </source>
</evidence>
<protein>
    <recommendedName>
        <fullName evidence="5">Transmembrane protein</fullName>
    </recommendedName>
</protein>
<sequence>MQNRSRYQNCTQSTPSNDSRSQSRMQFIKGRVKVYFNSRPYRRFPFSFLTLSGYFPYLFNLQFFYVTKYRSGNRPTCFTNFFVHLLVSIWLRAS</sequence>
<reference evidence="3 4" key="1">
    <citation type="submission" date="2019-07" db="EMBL/GenBank/DDBJ databases">
        <title>WGS assembly of Gossypium tomentosum.</title>
        <authorList>
            <person name="Chen Z.J."/>
            <person name="Sreedasyam A."/>
            <person name="Ando A."/>
            <person name="Song Q."/>
            <person name="De L."/>
            <person name="Hulse-Kemp A."/>
            <person name="Ding M."/>
            <person name="Ye W."/>
            <person name="Kirkbride R."/>
            <person name="Jenkins J."/>
            <person name="Plott C."/>
            <person name="Lovell J."/>
            <person name="Lin Y.-M."/>
            <person name="Vaughn R."/>
            <person name="Liu B."/>
            <person name="Li W."/>
            <person name="Simpson S."/>
            <person name="Scheffler B."/>
            <person name="Saski C."/>
            <person name="Grover C."/>
            <person name="Hu G."/>
            <person name="Conover J."/>
            <person name="Carlson J."/>
            <person name="Shu S."/>
            <person name="Boston L."/>
            <person name="Williams M."/>
            <person name="Peterson D."/>
            <person name="Mcgee K."/>
            <person name="Jones D."/>
            <person name="Wendel J."/>
            <person name="Stelly D."/>
            <person name="Grimwood J."/>
            <person name="Schmutz J."/>
        </authorList>
    </citation>
    <scope>NUCLEOTIDE SEQUENCE [LARGE SCALE GENOMIC DNA]</scope>
    <source>
        <strain evidence="3">7179.01</strain>
    </source>
</reference>
<evidence type="ECO:0000313" key="4">
    <source>
        <dbReference type="Proteomes" id="UP000322667"/>
    </source>
</evidence>
<keyword evidence="2" id="KW-1133">Transmembrane helix</keyword>
<feature type="transmembrane region" description="Helical" evidence="2">
    <location>
        <begin position="44"/>
        <end position="65"/>
    </location>
</feature>
<accession>A0A5D2HWZ0</accession>
<keyword evidence="2" id="KW-0812">Transmembrane</keyword>
<evidence type="ECO:0000256" key="1">
    <source>
        <dbReference type="SAM" id="MobiDB-lite"/>
    </source>
</evidence>
<evidence type="ECO:0000256" key="2">
    <source>
        <dbReference type="SAM" id="Phobius"/>
    </source>
</evidence>
<dbReference type="EMBL" id="CM017635">
    <property type="protein sequence ID" value="TYH34721.1"/>
    <property type="molecule type" value="Genomic_DNA"/>
</dbReference>
<dbReference type="Proteomes" id="UP000322667">
    <property type="component" value="Chromosome D13"/>
</dbReference>
<organism evidence="3 4">
    <name type="scientific">Gossypium tomentosum</name>
    <name type="common">Hawaiian cotton</name>
    <name type="synonym">Gossypium sandvicense</name>
    <dbReference type="NCBI Taxonomy" id="34277"/>
    <lineage>
        <taxon>Eukaryota</taxon>
        <taxon>Viridiplantae</taxon>
        <taxon>Streptophyta</taxon>
        <taxon>Embryophyta</taxon>
        <taxon>Tracheophyta</taxon>
        <taxon>Spermatophyta</taxon>
        <taxon>Magnoliopsida</taxon>
        <taxon>eudicotyledons</taxon>
        <taxon>Gunneridae</taxon>
        <taxon>Pentapetalae</taxon>
        <taxon>rosids</taxon>
        <taxon>malvids</taxon>
        <taxon>Malvales</taxon>
        <taxon>Malvaceae</taxon>
        <taxon>Malvoideae</taxon>
        <taxon>Gossypium</taxon>
    </lineage>
</organism>
<gene>
    <name evidence="3" type="ORF">ES332_D13G144500v1</name>
</gene>